<evidence type="ECO:0000313" key="1">
    <source>
        <dbReference type="EMBL" id="RCK71265.1"/>
    </source>
</evidence>
<dbReference type="NCBIfam" id="TIGR03252">
    <property type="entry name" value="HhH-GPD-type base excision DNA repair protein"/>
    <property type="match status" value="1"/>
</dbReference>
<dbReference type="RefSeq" id="WP_114124967.1">
    <property type="nucleotide sequence ID" value="NZ_QOUI01000001.1"/>
</dbReference>
<accession>A0A367YZC9</accession>
<dbReference type="SUPFAM" id="SSF48150">
    <property type="entry name" value="DNA-glycosylase"/>
    <property type="match status" value="1"/>
</dbReference>
<evidence type="ECO:0000313" key="2">
    <source>
        <dbReference type="Proteomes" id="UP000252770"/>
    </source>
</evidence>
<dbReference type="GO" id="GO:0003824">
    <property type="term" value="F:catalytic activity"/>
    <property type="evidence" value="ECO:0007669"/>
    <property type="project" value="InterPro"/>
</dbReference>
<gene>
    <name evidence="1" type="ORF">DT076_02160</name>
</gene>
<dbReference type="EMBL" id="QOUI01000001">
    <property type="protein sequence ID" value="RCK71265.1"/>
    <property type="molecule type" value="Genomic_DNA"/>
</dbReference>
<keyword evidence="2" id="KW-1185">Reference proteome</keyword>
<dbReference type="Proteomes" id="UP000252770">
    <property type="component" value="Unassembled WGS sequence"/>
</dbReference>
<dbReference type="InterPro" id="IPR017658">
    <property type="entry name" value="HhH-GPD_base_excis"/>
</dbReference>
<organism evidence="1 2">
    <name type="scientific">Desertihabitans brevis</name>
    <dbReference type="NCBI Taxonomy" id="2268447"/>
    <lineage>
        <taxon>Bacteria</taxon>
        <taxon>Bacillati</taxon>
        <taxon>Actinomycetota</taxon>
        <taxon>Actinomycetes</taxon>
        <taxon>Propionibacteriales</taxon>
        <taxon>Propionibacteriaceae</taxon>
        <taxon>Desertihabitans</taxon>
    </lineage>
</organism>
<dbReference type="InterPro" id="IPR011257">
    <property type="entry name" value="DNA_glycosylase"/>
</dbReference>
<proteinExistence type="predicted"/>
<dbReference type="AlphaFoldDB" id="A0A367YZC9"/>
<comment type="caution">
    <text evidence="1">The sequence shown here is derived from an EMBL/GenBank/DDBJ whole genome shotgun (WGS) entry which is preliminary data.</text>
</comment>
<sequence>MARSLWLTGDPEADALLSDDLDALLIGMTLDQQVPMEKAFSGPRVIAERMGGRFDVAAIAAMPVEDFVALCSQRPAVHRFPGSMGARVHQVCQALVAEWQGSAVHLVEGVEDGAELRRRIEALPGFGRQKASIFVALLAKQYGIRPEGWQQAAGEYGQDGFRSVADVVDEPSLQKVRETKKQVKAAAKAARTPAS</sequence>
<reference evidence="1 2" key="1">
    <citation type="submission" date="2018-07" db="EMBL/GenBank/DDBJ databases">
        <title>Desertimonas flava gen. nov. sp. nov.</title>
        <authorList>
            <person name="Liu S."/>
        </authorList>
    </citation>
    <scope>NUCLEOTIDE SEQUENCE [LARGE SCALE GENOMIC DNA]</scope>
    <source>
        <strain evidence="1 2">16Sb5-5</strain>
    </source>
</reference>
<dbReference type="GO" id="GO:0006281">
    <property type="term" value="P:DNA repair"/>
    <property type="evidence" value="ECO:0007669"/>
    <property type="project" value="InterPro"/>
</dbReference>
<name>A0A367YZC9_9ACTN</name>
<protein>
    <submittedName>
        <fullName evidence="1">Fe-S cluster assembly protein HesB</fullName>
    </submittedName>
</protein>